<reference evidence="2" key="1">
    <citation type="submission" date="2020-11" db="EMBL/GenBank/DDBJ databases">
        <title>Carbohydrate-dependent, anaerobic sulfur respiration: A novel catabolism in halophilic archaea.</title>
        <authorList>
            <person name="Sorokin D.Y."/>
            <person name="Messina E."/>
            <person name="Smedile F."/>
            <person name="La Cono V."/>
            <person name="Hallsworth J.E."/>
            <person name="Yakimov M.M."/>
        </authorList>
    </citation>
    <scope>NUCLEOTIDE SEQUENCE</scope>
    <source>
        <strain evidence="2">AArc-S</strain>
    </source>
</reference>
<gene>
    <name evidence="2" type="ORF">AArcS_0893</name>
</gene>
<dbReference type="PANTHER" id="PTHR43591:SF24">
    <property type="entry name" value="2-METHOXY-6-POLYPRENYL-1,4-BENZOQUINOL METHYLASE, MITOCHONDRIAL"/>
    <property type="match status" value="1"/>
</dbReference>
<feature type="domain" description="Methyltransferase type 11" evidence="1">
    <location>
        <begin position="68"/>
        <end position="155"/>
    </location>
</feature>
<dbReference type="Proteomes" id="UP000663586">
    <property type="component" value="Chromosome"/>
</dbReference>
<proteinExistence type="predicted"/>
<dbReference type="PANTHER" id="PTHR43591">
    <property type="entry name" value="METHYLTRANSFERASE"/>
    <property type="match status" value="1"/>
</dbReference>
<evidence type="ECO:0000313" key="3">
    <source>
        <dbReference type="Proteomes" id="UP000663586"/>
    </source>
</evidence>
<accession>A0A897MV50</accession>
<dbReference type="AlphaFoldDB" id="A0A897MV50"/>
<dbReference type="InterPro" id="IPR029063">
    <property type="entry name" value="SAM-dependent_MTases_sf"/>
</dbReference>
<protein>
    <submittedName>
        <fullName evidence="2">SAM-dependent methyltransferase</fullName>
    </submittedName>
</protein>
<dbReference type="KEGG" id="hara:AArcS_0893"/>
<keyword evidence="2" id="KW-0489">Methyltransferase</keyword>
<keyword evidence="3" id="KW-1185">Reference proteome</keyword>
<organism evidence="2 3">
    <name type="scientific">Natranaeroarchaeum sulfidigenes</name>
    <dbReference type="NCBI Taxonomy" id="2784880"/>
    <lineage>
        <taxon>Archaea</taxon>
        <taxon>Methanobacteriati</taxon>
        <taxon>Methanobacteriota</taxon>
        <taxon>Stenosarchaea group</taxon>
        <taxon>Halobacteria</taxon>
        <taxon>Halobacteriales</taxon>
        <taxon>Natronoarchaeaceae</taxon>
        <taxon>Natranaeroarchaeum</taxon>
    </lineage>
</organism>
<dbReference type="EMBL" id="CP064786">
    <property type="protein sequence ID" value="QSG02115.1"/>
    <property type="molecule type" value="Genomic_DNA"/>
</dbReference>
<name>A0A897MV50_9EURY</name>
<dbReference type="GO" id="GO:0032259">
    <property type="term" value="P:methylation"/>
    <property type="evidence" value="ECO:0007669"/>
    <property type="project" value="UniProtKB-KW"/>
</dbReference>
<dbReference type="SUPFAM" id="SSF53335">
    <property type="entry name" value="S-adenosyl-L-methionine-dependent methyltransferases"/>
    <property type="match status" value="1"/>
</dbReference>
<keyword evidence="2" id="KW-0808">Transferase</keyword>
<dbReference type="Pfam" id="PF08241">
    <property type="entry name" value="Methyltransf_11"/>
    <property type="match status" value="1"/>
</dbReference>
<dbReference type="Gene3D" id="3.40.50.150">
    <property type="entry name" value="Vaccinia Virus protein VP39"/>
    <property type="match status" value="1"/>
</dbReference>
<dbReference type="InterPro" id="IPR013216">
    <property type="entry name" value="Methyltransf_11"/>
</dbReference>
<sequence>MNSIIPGFGAIVPTFLFIRGQSPLMAGHGDVRHFDLFAGVYDLFMPEAAPDVLRRGLDLAERETATGLDVGGGTGRAARAIPDVDWTVVDASGAMLAEAAASGVPGVRGDAARLPITDESVDAVTIVDALHHIGRPREAIAEAVRVLAPGGVLVIREFDPNTIRGRALVAGEHLVGFDSTFFGPDELAAMVDDTGLDASVPERGFGYTVVGVKPV</sequence>
<evidence type="ECO:0000259" key="1">
    <source>
        <dbReference type="Pfam" id="PF08241"/>
    </source>
</evidence>
<dbReference type="CDD" id="cd02440">
    <property type="entry name" value="AdoMet_MTases"/>
    <property type="match status" value="1"/>
</dbReference>
<dbReference type="GO" id="GO:0008757">
    <property type="term" value="F:S-adenosylmethionine-dependent methyltransferase activity"/>
    <property type="evidence" value="ECO:0007669"/>
    <property type="project" value="InterPro"/>
</dbReference>
<evidence type="ECO:0000313" key="2">
    <source>
        <dbReference type="EMBL" id="QSG02115.1"/>
    </source>
</evidence>